<gene>
    <name evidence="1" type="ORF">NVP1238A_92</name>
</gene>
<name>A0A2I7RUV5_9CAUD</name>
<evidence type="ECO:0000313" key="1">
    <source>
        <dbReference type="EMBL" id="AUR97341.1"/>
    </source>
</evidence>
<protein>
    <submittedName>
        <fullName evidence="1">Uncharacterized protein</fullName>
    </submittedName>
</protein>
<dbReference type="Proteomes" id="UP000269348">
    <property type="component" value="Segment"/>
</dbReference>
<sequence>MAVLKNIAKANAKANTTDSTNGKPVGYVNVTMLGVNIFSRPIWAESTSEVELFAEINELALNDPEELKELFESLFVGNKDIVEIEVSMNRPKPKATMDDLIKALKG</sequence>
<organism evidence="1 2">
    <name type="scientific">Vibrio phage 1.238.A._10N.261.52.F10</name>
    <dbReference type="NCBI Taxonomy" id="1881231"/>
    <lineage>
        <taxon>Viruses</taxon>
        <taxon>Duplodnaviria</taxon>
        <taxon>Heunggongvirae</taxon>
        <taxon>Uroviricota</taxon>
        <taxon>Caudoviricetes</taxon>
        <taxon>Schitoviridae</taxon>
        <taxon>Pariacacavirus</taxon>
        <taxon>Pariacacavirus 1238A</taxon>
    </lineage>
</organism>
<accession>A0A2I7RUV5</accession>
<keyword evidence="2" id="KW-1185">Reference proteome</keyword>
<evidence type="ECO:0000313" key="2">
    <source>
        <dbReference type="Proteomes" id="UP000269348"/>
    </source>
</evidence>
<dbReference type="EMBL" id="MG592603">
    <property type="protein sequence ID" value="AUR97341.1"/>
    <property type="molecule type" value="Genomic_DNA"/>
</dbReference>
<proteinExistence type="predicted"/>
<reference evidence="1 2" key="1">
    <citation type="submission" date="2017-11" db="EMBL/GenBank/DDBJ databases">
        <title>A major lineage of nontailed dsDNA viruses as unrecognized killers of marine bacteria.</title>
        <authorList>
            <person name="Kauffman K.M."/>
            <person name="Hussain F.A."/>
            <person name="Yang J."/>
            <person name="Arevalo P."/>
            <person name="Brown J.M."/>
            <person name="Chang W.K."/>
            <person name="VanInsberghe D."/>
            <person name="Elsherbini J."/>
            <person name="Cutler M.B."/>
            <person name="Kelly L."/>
            <person name="Polz M.F."/>
        </authorList>
    </citation>
    <scope>NUCLEOTIDE SEQUENCE [LARGE SCALE GENOMIC DNA]</scope>
</reference>